<dbReference type="Proteomes" id="UP001595683">
    <property type="component" value="Unassembled WGS sequence"/>
</dbReference>
<organism evidence="3 4">
    <name type="scientific">Novosphingobium pokkalii</name>
    <dbReference type="NCBI Taxonomy" id="1770194"/>
    <lineage>
        <taxon>Bacteria</taxon>
        <taxon>Pseudomonadati</taxon>
        <taxon>Pseudomonadota</taxon>
        <taxon>Alphaproteobacteria</taxon>
        <taxon>Sphingomonadales</taxon>
        <taxon>Sphingomonadaceae</taxon>
        <taxon>Novosphingobium</taxon>
    </lineage>
</organism>
<evidence type="ECO:0000256" key="1">
    <source>
        <dbReference type="SAM" id="Phobius"/>
    </source>
</evidence>
<feature type="transmembrane region" description="Helical" evidence="1">
    <location>
        <begin position="242"/>
        <end position="265"/>
    </location>
</feature>
<feature type="transmembrane region" description="Helical" evidence="1">
    <location>
        <begin position="285"/>
        <end position="310"/>
    </location>
</feature>
<protein>
    <submittedName>
        <fullName evidence="3">Phosphatase PAP2 family protein</fullName>
    </submittedName>
</protein>
<dbReference type="Pfam" id="PF14378">
    <property type="entry name" value="PAP2_3"/>
    <property type="match status" value="1"/>
</dbReference>
<keyword evidence="1" id="KW-0472">Membrane</keyword>
<feature type="transmembrane region" description="Helical" evidence="1">
    <location>
        <begin position="59"/>
        <end position="76"/>
    </location>
</feature>
<dbReference type="Gene3D" id="1.20.144.10">
    <property type="entry name" value="Phosphatidic acid phosphatase type 2/haloperoxidase"/>
    <property type="match status" value="1"/>
</dbReference>
<gene>
    <name evidence="3" type="ORF">ACFOOT_00060</name>
</gene>
<feature type="domain" description="Inositolphosphotransferase Aur1/Ipt1" evidence="2">
    <location>
        <begin position="118"/>
        <end position="309"/>
    </location>
</feature>
<feature type="transmembrane region" description="Helical" evidence="1">
    <location>
        <begin position="150"/>
        <end position="169"/>
    </location>
</feature>
<feature type="transmembrane region" description="Helical" evidence="1">
    <location>
        <begin position="88"/>
        <end position="109"/>
    </location>
</feature>
<feature type="transmembrane region" description="Helical" evidence="1">
    <location>
        <begin position="176"/>
        <end position="196"/>
    </location>
</feature>
<reference evidence="4" key="1">
    <citation type="journal article" date="2019" name="Int. J. Syst. Evol. Microbiol.">
        <title>The Global Catalogue of Microorganisms (GCM) 10K type strain sequencing project: providing services to taxonomists for standard genome sequencing and annotation.</title>
        <authorList>
            <consortium name="The Broad Institute Genomics Platform"/>
            <consortium name="The Broad Institute Genome Sequencing Center for Infectious Disease"/>
            <person name="Wu L."/>
            <person name="Ma J."/>
        </authorList>
    </citation>
    <scope>NUCLEOTIDE SEQUENCE [LARGE SCALE GENOMIC DNA]</scope>
    <source>
        <strain evidence="4">KCTC 42224</strain>
    </source>
</reference>
<keyword evidence="4" id="KW-1185">Reference proteome</keyword>
<dbReference type="InterPro" id="IPR026841">
    <property type="entry name" value="Aur1/Ipt1"/>
</dbReference>
<name>A0ABV7UYD6_9SPHN</name>
<keyword evidence="1" id="KW-0812">Transmembrane</keyword>
<comment type="caution">
    <text evidence="3">The sequence shown here is derived from an EMBL/GenBank/DDBJ whole genome shotgun (WGS) entry which is preliminary data.</text>
</comment>
<evidence type="ECO:0000259" key="2">
    <source>
        <dbReference type="Pfam" id="PF14378"/>
    </source>
</evidence>
<keyword evidence="1" id="KW-1133">Transmembrane helix</keyword>
<evidence type="ECO:0000313" key="4">
    <source>
        <dbReference type="Proteomes" id="UP001595683"/>
    </source>
</evidence>
<dbReference type="RefSeq" id="WP_191324709.1">
    <property type="nucleotide sequence ID" value="NZ_BMZP01000011.1"/>
</dbReference>
<dbReference type="EMBL" id="JBHRYE010000001">
    <property type="protein sequence ID" value="MFC3669805.1"/>
    <property type="molecule type" value="Genomic_DNA"/>
</dbReference>
<proteinExistence type="predicted"/>
<accession>A0ABV7UYD6</accession>
<feature type="transmembrane region" description="Helical" evidence="1">
    <location>
        <begin position="27"/>
        <end position="47"/>
    </location>
</feature>
<evidence type="ECO:0000313" key="3">
    <source>
        <dbReference type="EMBL" id="MFC3669805.1"/>
    </source>
</evidence>
<sequence>MLPALVHRPSRSRALFAPLVRPARQEAVPLVAVAVFALVVLIGTTAGDFTFAHREFDPIILLLLAVWGCAQACSRLSVRQGLVDLCKLVPVFLATALFAPLASAVLARISAPLADASLAALDRQMFPAFSWPDTIAALAAHPALLHALSYTYFSLGGQAIALLLVLALTGQARQGWAFLTAWCGTLLVTIALFPLMPAVGSYAYHAISHAAMPDVLSLSAWNYPHVLGQLRDGSMTVLDGQALEGLVTMPSFHAAAAVLLGWGYARIPRLRWPMIAWNTVMWLSAVPIGGHYLVDVLAGTALAAAAIALVERFFPPSPVPAGVIA</sequence>